<dbReference type="InterPro" id="IPR058940">
    <property type="entry name" value="mS26_fungi"/>
</dbReference>
<dbReference type="Pfam" id="PF26163">
    <property type="entry name" value="mS26"/>
    <property type="match status" value="1"/>
</dbReference>
<comment type="caution">
    <text evidence="3">The sequence shown here is derived from an EMBL/GenBank/DDBJ whole genome shotgun (WGS) entry which is preliminary data.</text>
</comment>
<dbReference type="Proteomes" id="UP001600064">
    <property type="component" value="Unassembled WGS sequence"/>
</dbReference>
<proteinExistence type="predicted"/>
<feature type="compositionally biased region" description="Pro residues" evidence="2">
    <location>
        <begin position="60"/>
        <end position="71"/>
    </location>
</feature>
<protein>
    <submittedName>
        <fullName evidence="3">Uncharacterized protein</fullName>
    </submittedName>
</protein>
<feature type="region of interest" description="Disordered" evidence="2">
    <location>
        <begin position="39"/>
        <end position="87"/>
    </location>
</feature>
<reference evidence="3 4" key="1">
    <citation type="journal article" date="2024" name="Commun. Biol.">
        <title>Comparative genomic analysis of thermophilic fungi reveals convergent evolutionary adaptations and gene losses.</title>
        <authorList>
            <person name="Steindorff A.S."/>
            <person name="Aguilar-Pontes M.V."/>
            <person name="Robinson A.J."/>
            <person name="Andreopoulos B."/>
            <person name="LaButti K."/>
            <person name="Kuo A."/>
            <person name="Mondo S."/>
            <person name="Riley R."/>
            <person name="Otillar R."/>
            <person name="Haridas S."/>
            <person name="Lipzen A."/>
            <person name="Grimwood J."/>
            <person name="Schmutz J."/>
            <person name="Clum A."/>
            <person name="Reid I.D."/>
            <person name="Moisan M.C."/>
            <person name="Butler G."/>
            <person name="Nguyen T.T.M."/>
            <person name="Dewar K."/>
            <person name="Conant G."/>
            <person name="Drula E."/>
            <person name="Henrissat B."/>
            <person name="Hansel C."/>
            <person name="Singer S."/>
            <person name="Hutchinson M.I."/>
            <person name="de Vries R.P."/>
            <person name="Natvig D.O."/>
            <person name="Powell A.J."/>
            <person name="Tsang A."/>
            <person name="Grigoriev I.V."/>
        </authorList>
    </citation>
    <scope>NUCLEOTIDE SEQUENCE [LARGE SCALE GENOMIC DNA]</scope>
    <source>
        <strain evidence="3 4">ATCC 22073</strain>
    </source>
</reference>
<dbReference type="CDD" id="cd23703">
    <property type="entry name" value="mS26_PET12"/>
    <property type="match status" value="1"/>
</dbReference>
<accession>A0ABR4DMK5</accession>
<evidence type="ECO:0000256" key="1">
    <source>
        <dbReference type="SAM" id="Coils"/>
    </source>
</evidence>
<keyword evidence="4" id="KW-1185">Reference proteome</keyword>
<evidence type="ECO:0000313" key="4">
    <source>
        <dbReference type="Proteomes" id="UP001600064"/>
    </source>
</evidence>
<organism evidence="3 4">
    <name type="scientific">Remersonia thermophila</name>
    <dbReference type="NCBI Taxonomy" id="72144"/>
    <lineage>
        <taxon>Eukaryota</taxon>
        <taxon>Fungi</taxon>
        <taxon>Dikarya</taxon>
        <taxon>Ascomycota</taxon>
        <taxon>Pezizomycotina</taxon>
        <taxon>Sordariomycetes</taxon>
        <taxon>Sordariomycetidae</taxon>
        <taxon>Sordariales</taxon>
        <taxon>Sordariales incertae sedis</taxon>
        <taxon>Remersonia</taxon>
    </lineage>
</organism>
<evidence type="ECO:0000256" key="2">
    <source>
        <dbReference type="SAM" id="MobiDB-lite"/>
    </source>
</evidence>
<dbReference type="RefSeq" id="XP_070870044.1">
    <property type="nucleotide sequence ID" value="XM_071013673.1"/>
</dbReference>
<keyword evidence="1" id="KW-0175">Coiled coil</keyword>
<gene>
    <name evidence="3" type="ORF">VTJ83DRAFT_691</name>
</gene>
<dbReference type="EMBL" id="JAZGUE010000001">
    <property type="protein sequence ID" value="KAL2271320.1"/>
    <property type="molecule type" value="Genomic_DNA"/>
</dbReference>
<evidence type="ECO:0000313" key="3">
    <source>
        <dbReference type="EMBL" id="KAL2271320.1"/>
    </source>
</evidence>
<sequence length="314" mass="34452">MAPPLPRPSISSLQAALSACRLSAPSAATTAPLLRRAFTTTPAARTVPLPPESPRFITVPEPPQSSEPKLPPIKGHLPVPRDLFPRREGDKKIQPDYIAAATKLSKAEAAGLPPRSERQALRRALAHARRDALAEGLRGLYARKAARVARKKAKAEKKRQDHLAAATAPERLDDVLTRSSVRLSTSGSTFVALDPARFERAEAARRERERREAEKAEARRDALARLYMAASSFIVDEAELEKKVNEIFVEGYHRLDTTIEGRSIWDMYRPVSVADVLGEHAGTTSKVADANRTRAAKTTLRQKEVAEELTGGKL</sequence>
<name>A0ABR4DMK5_9PEZI</name>
<feature type="coiled-coil region" evidence="1">
    <location>
        <begin position="196"/>
        <end position="226"/>
    </location>
</feature>
<dbReference type="PROSITE" id="PS51257">
    <property type="entry name" value="PROKAR_LIPOPROTEIN"/>
    <property type="match status" value="1"/>
</dbReference>
<dbReference type="GeneID" id="98128317"/>